<reference evidence="1 2" key="1">
    <citation type="submission" date="2020-08" db="EMBL/GenBank/DDBJ databases">
        <title>Genome public.</title>
        <authorList>
            <person name="Liu C."/>
            <person name="Sun Q."/>
        </authorList>
    </citation>
    <scope>NUCLEOTIDE SEQUENCE [LARGE SCALE GENOMIC DNA]</scope>
    <source>
        <strain evidence="1 2">NSJ-36</strain>
    </source>
</reference>
<accession>A0ABR7ERD0</accession>
<proteinExistence type="predicted"/>
<keyword evidence="2" id="KW-1185">Reference proteome</keyword>
<sequence>MILIVDEEAQGSKEEFCSVDKLKREVVKYIDESVEEITIKKRAVYNNSQS</sequence>
<dbReference type="Proteomes" id="UP000647235">
    <property type="component" value="Unassembled WGS sequence"/>
</dbReference>
<evidence type="ECO:0000313" key="2">
    <source>
        <dbReference type="Proteomes" id="UP000647235"/>
    </source>
</evidence>
<organism evidence="1 2">
    <name type="scientific">Dorea hominis</name>
    <dbReference type="NCBI Taxonomy" id="2763040"/>
    <lineage>
        <taxon>Bacteria</taxon>
        <taxon>Bacillati</taxon>
        <taxon>Bacillota</taxon>
        <taxon>Clostridia</taxon>
        <taxon>Lachnospirales</taxon>
        <taxon>Lachnospiraceae</taxon>
        <taxon>Dorea</taxon>
    </lineage>
</organism>
<evidence type="ECO:0000313" key="1">
    <source>
        <dbReference type="EMBL" id="MBC5663908.1"/>
    </source>
</evidence>
<dbReference type="RefSeq" id="WP_186855259.1">
    <property type="nucleotide sequence ID" value="NZ_JACOOY010000001.1"/>
</dbReference>
<comment type="caution">
    <text evidence="1">The sequence shown here is derived from an EMBL/GenBank/DDBJ whole genome shotgun (WGS) entry which is preliminary data.</text>
</comment>
<protein>
    <submittedName>
        <fullName evidence="1">Uncharacterized protein</fullName>
    </submittedName>
</protein>
<gene>
    <name evidence="1" type="ORF">H8S07_01215</name>
</gene>
<name>A0ABR7ERD0_9FIRM</name>
<dbReference type="EMBL" id="JACOOY010000001">
    <property type="protein sequence ID" value="MBC5663908.1"/>
    <property type="molecule type" value="Genomic_DNA"/>
</dbReference>